<evidence type="ECO:0000313" key="2">
    <source>
        <dbReference type="Proteomes" id="UP000001574"/>
    </source>
</evidence>
<dbReference type="EMBL" id="CP000479">
    <property type="protein sequence ID" value="ABK64631.1"/>
    <property type="molecule type" value="Genomic_DNA"/>
</dbReference>
<reference evidence="1 2" key="1">
    <citation type="submission" date="2006-10" db="EMBL/GenBank/DDBJ databases">
        <authorList>
            <person name="Fleischmann R.D."/>
            <person name="Dodson R.J."/>
            <person name="Haft D.H."/>
            <person name="Merkel J.S."/>
            <person name="Nelson W.C."/>
            <person name="Fraser C.M."/>
        </authorList>
    </citation>
    <scope>NUCLEOTIDE SEQUENCE [LARGE SCALE GENOMIC DNA]</scope>
    <source>
        <strain evidence="1 2">104</strain>
    </source>
</reference>
<accession>A0A0H2ZSL7</accession>
<dbReference type="KEGG" id="mav:MAV_0785"/>
<organism evidence="1 2">
    <name type="scientific">Mycobacterium avium (strain 104)</name>
    <dbReference type="NCBI Taxonomy" id="243243"/>
    <lineage>
        <taxon>Bacteria</taxon>
        <taxon>Bacillati</taxon>
        <taxon>Actinomycetota</taxon>
        <taxon>Actinomycetes</taxon>
        <taxon>Mycobacteriales</taxon>
        <taxon>Mycobacteriaceae</taxon>
        <taxon>Mycobacterium</taxon>
        <taxon>Mycobacterium avium complex (MAC)</taxon>
    </lineage>
</organism>
<dbReference type="AlphaFoldDB" id="A0A0H2ZSL7"/>
<sequence>MTTIDPAQLKADAETLVKDAETVLQVIEDLPLPEQVKAFIAKAEVFVKDVDAFLSA</sequence>
<evidence type="ECO:0000313" key="1">
    <source>
        <dbReference type="EMBL" id="ABK64631.1"/>
    </source>
</evidence>
<name>A0A0H2ZSL7_MYCA1</name>
<dbReference type="RefSeq" id="WP_003921240.1">
    <property type="nucleotide sequence ID" value="NC_008595.1"/>
</dbReference>
<protein>
    <submittedName>
        <fullName evidence="1">Uncharacterized protein</fullName>
    </submittedName>
</protein>
<dbReference type="HOGENOM" id="CLU_3009386_0_0_11"/>
<gene>
    <name evidence="1" type="ordered locus">MAV_0785</name>
</gene>
<proteinExistence type="predicted"/>
<dbReference type="Proteomes" id="UP000001574">
    <property type="component" value="Chromosome"/>
</dbReference>